<evidence type="ECO:0000313" key="3">
    <source>
        <dbReference type="Proteomes" id="UP000502756"/>
    </source>
</evidence>
<proteinExistence type="predicted"/>
<dbReference type="Pfam" id="PF01656">
    <property type="entry name" value="CbiA"/>
    <property type="match status" value="1"/>
</dbReference>
<keyword evidence="3" id="KW-1185">Reference proteome</keyword>
<dbReference type="PANTHER" id="PTHR13696:SF99">
    <property type="entry name" value="COBYRINIC ACID AC-DIAMIDE SYNTHASE"/>
    <property type="match status" value="1"/>
</dbReference>
<name>A0A6M5YHQ0_9BACT</name>
<accession>A0A6M5YHQ0</accession>
<dbReference type="Gene3D" id="3.40.50.300">
    <property type="entry name" value="P-loop containing nucleotide triphosphate hydrolases"/>
    <property type="match status" value="1"/>
</dbReference>
<dbReference type="AlphaFoldDB" id="A0A6M5YHQ0"/>
<gene>
    <name evidence="2" type="ORF">HNV11_23715</name>
</gene>
<keyword evidence="2" id="KW-0614">Plasmid</keyword>
<dbReference type="KEGG" id="stae:HNV11_23715"/>
<dbReference type="CDD" id="cd02042">
    <property type="entry name" value="ParAB_family"/>
    <property type="match status" value="1"/>
</dbReference>
<organism evidence="2 3">
    <name type="scientific">Spirosoma taeanense</name>
    <dbReference type="NCBI Taxonomy" id="2735870"/>
    <lineage>
        <taxon>Bacteria</taxon>
        <taxon>Pseudomonadati</taxon>
        <taxon>Bacteroidota</taxon>
        <taxon>Cytophagia</taxon>
        <taxon>Cytophagales</taxon>
        <taxon>Cytophagaceae</taxon>
        <taxon>Spirosoma</taxon>
    </lineage>
</organism>
<dbReference type="Proteomes" id="UP000502756">
    <property type="component" value="Plasmid pTS"/>
</dbReference>
<geneLocation type="plasmid" evidence="3">
    <name>pts</name>
</geneLocation>
<evidence type="ECO:0000259" key="1">
    <source>
        <dbReference type="Pfam" id="PF01656"/>
    </source>
</evidence>
<dbReference type="InterPro" id="IPR002586">
    <property type="entry name" value="CobQ/CobB/MinD/ParA_Nub-bd_dom"/>
</dbReference>
<dbReference type="SUPFAM" id="SSF52540">
    <property type="entry name" value="P-loop containing nucleoside triphosphate hydrolases"/>
    <property type="match status" value="1"/>
</dbReference>
<evidence type="ECO:0000313" key="2">
    <source>
        <dbReference type="EMBL" id="QJW92482.1"/>
    </source>
</evidence>
<feature type="domain" description="CobQ/CobB/MinD/ParA nucleotide binding" evidence="1">
    <location>
        <begin position="4"/>
        <end position="168"/>
    </location>
</feature>
<dbReference type="EMBL" id="CP053436">
    <property type="protein sequence ID" value="QJW92482.1"/>
    <property type="molecule type" value="Genomic_DNA"/>
</dbReference>
<dbReference type="InterPro" id="IPR027417">
    <property type="entry name" value="P-loop_NTPase"/>
</dbReference>
<dbReference type="PIRSF" id="PIRSF009320">
    <property type="entry name" value="Nuc_binding_HP_1000"/>
    <property type="match status" value="1"/>
</dbReference>
<sequence length="198" mass="21426">MKTITILQQKGGVGKTTLALNIALYVAQTGAAVAMCDADAQGSLSAVSGMIEGLEFVRTNEVLARTVDADLLVIDTSPRNDAELSRLLSLTDFALIPVKPGFLDVLAMRDTIAILSDVQATRPDLKAGIVLNMVQHRNAINRDADEMLKSFDTELLPVRIGQRVAYARTTLTNGVGNSQDEKAKEEIDQLVTLIFDRL</sequence>
<reference evidence="2 3" key="1">
    <citation type="submission" date="2020-05" db="EMBL/GenBank/DDBJ databases">
        <title>Genome sequencing of Spirosoma sp. TS118.</title>
        <authorList>
            <person name="Lee J.-H."/>
            <person name="Jeong S."/>
            <person name="Zhao L."/>
            <person name="Jung J.-H."/>
            <person name="Kim M.-K."/>
            <person name="Lim S."/>
        </authorList>
    </citation>
    <scope>NUCLEOTIDE SEQUENCE [LARGE SCALE GENOMIC DNA]</scope>
    <source>
        <strain evidence="2 3">TS118</strain>
        <plasmid evidence="3">pts</plasmid>
    </source>
</reference>
<dbReference type="PANTHER" id="PTHR13696">
    <property type="entry name" value="P-LOOP CONTAINING NUCLEOSIDE TRIPHOSPHATE HYDROLASE"/>
    <property type="match status" value="1"/>
</dbReference>
<dbReference type="RefSeq" id="WP_171742310.1">
    <property type="nucleotide sequence ID" value="NZ_CP053436.1"/>
</dbReference>
<dbReference type="InterPro" id="IPR050678">
    <property type="entry name" value="DNA_Partitioning_ATPase"/>
</dbReference>
<protein>
    <submittedName>
        <fullName evidence="2">ParA family protein</fullName>
    </submittedName>
</protein>